<dbReference type="Proteomes" id="UP000322667">
    <property type="component" value="Chromosome D13"/>
</dbReference>
<protein>
    <submittedName>
        <fullName evidence="1">Uncharacterized protein</fullName>
    </submittedName>
</protein>
<organism evidence="1 2">
    <name type="scientific">Gossypium tomentosum</name>
    <name type="common">Hawaiian cotton</name>
    <name type="synonym">Gossypium sandvicense</name>
    <dbReference type="NCBI Taxonomy" id="34277"/>
    <lineage>
        <taxon>Eukaryota</taxon>
        <taxon>Viridiplantae</taxon>
        <taxon>Streptophyta</taxon>
        <taxon>Embryophyta</taxon>
        <taxon>Tracheophyta</taxon>
        <taxon>Spermatophyta</taxon>
        <taxon>Magnoliopsida</taxon>
        <taxon>eudicotyledons</taxon>
        <taxon>Gunneridae</taxon>
        <taxon>Pentapetalae</taxon>
        <taxon>rosids</taxon>
        <taxon>malvids</taxon>
        <taxon>Malvales</taxon>
        <taxon>Malvaceae</taxon>
        <taxon>Malvoideae</taxon>
        <taxon>Gossypium</taxon>
    </lineage>
</organism>
<evidence type="ECO:0000313" key="1">
    <source>
        <dbReference type="EMBL" id="TYH34370.1"/>
    </source>
</evidence>
<accession>A0A5D2HWI3</accession>
<keyword evidence="2" id="KW-1185">Reference proteome</keyword>
<gene>
    <name evidence="1" type="ORF">ES332_D13G123700v1</name>
</gene>
<dbReference type="EMBL" id="CM017635">
    <property type="protein sequence ID" value="TYH34370.1"/>
    <property type="molecule type" value="Genomic_DNA"/>
</dbReference>
<name>A0A5D2HWI3_GOSTO</name>
<evidence type="ECO:0000313" key="2">
    <source>
        <dbReference type="Proteomes" id="UP000322667"/>
    </source>
</evidence>
<proteinExistence type="predicted"/>
<dbReference type="AlphaFoldDB" id="A0A5D2HWI3"/>
<sequence length="49" mass="5319">MNLAVIQQPVFVSSSSRPRLSSNQRLLGVLLRVRGTSISSNSDQKGGNY</sequence>
<reference evidence="1 2" key="1">
    <citation type="submission" date="2019-07" db="EMBL/GenBank/DDBJ databases">
        <title>WGS assembly of Gossypium tomentosum.</title>
        <authorList>
            <person name="Chen Z.J."/>
            <person name="Sreedasyam A."/>
            <person name="Ando A."/>
            <person name="Song Q."/>
            <person name="De L."/>
            <person name="Hulse-Kemp A."/>
            <person name="Ding M."/>
            <person name="Ye W."/>
            <person name="Kirkbride R."/>
            <person name="Jenkins J."/>
            <person name="Plott C."/>
            <person name="Lovell J."/>
            <person name="Lin Y.-M."/>
            <person name="Vaughn R."/>
            <person name="Liu B."/>
            <person name="Li W."/>
            <person name="Simpson S."/>
            <person name="Scheffler B."/>
            <person name="Saski C."/>
            <person name="Grover C."/>
            <person name="Hu G."/>
            <person name="Conover J."/>
            <person name="Carlson J."/>
            <person name="Shu S."/>
            <person name="Boston L."/>
            <person name="Williams M."/>
            <person name="Peterson D."/>
            <person name="Mcgee K."/>
            <person name="Jones D."/>
            <person name="Wendel J."/>
            <person name="Stelly D."/>
            <person name="Grimwood J."/>
            <person name="Schmutz J."/>
        </authorList>
    </citation>
    <scope>NUCLEOTIDE SEQUENCE [LARGE SCALE GENOMIC DNA]</scope>
    <source>
        <strain evidence="1">7179.01</strain>
    </source>
</reference>